<dbReference type="Proteomes" id="UP000278085">
    <property type="component" value="Unassembled WGS sequence"/>
</dbReference>
<proteinExistence type="predicted"/>
<comment type="caution">
    <text evidence="3">The sequence shown here is derived from an EMBL/GenBank/DDBJ whole genome shotgun (WGS) entry which is preliminary data.</text>
</comment>
<sequence length="561" mass="63101">MNDLPQRVRTRSGIVCEHNCLSLSTAAAEMHAVATQNARVKDPVYHVVLSWPEGESPSNDEAFASGAYAIRSVGMAGHQYVFAVHRDTDHVHLHIAVNRVNPHSYRAIYPDRDYFKLDRAMRELELRFGWRHDKGPFAVFERDGNMVVDWTRAAPETKGHMPTAASDMERHAGQESLFSYVRGTPRKAVVDALRNPELTWPMLHAVLAFHGLVLREKGQGFAVYDNTGTNADAPAFTPVKASDMHEDLSKLRLVRRLGAFEPSGPAPIAERCYDRFRSPLRDPSERDERSLERAQGRRALRQRYLAYLSNLKLSRINTVDARNRFIALGTEARRRRAIIRATVPNAKERKILFSVIAFETAREKERLREELKLERESGSAQNRELRRTYRDWVAQQAAAGDEAAISQLRGWSCAVKRGNGGFSGRATADYNGFRALAPASDSGWVALPGISRKVRRDGAIRYQLLNGNGFFDRGDYIEIHGADFDSAVCLASLVVATKKYGANFQAVGTEEFKIMANGLKESLADGPSLSAAWDKAVREMARLHDDRRRAAFKRRRILDMP</sequence>
<evidence type="ECO:0000313" key="3">
    <source>
        <dbReference type="EMBL" id="RSZ55166.1"/>
    </source>
</evidence>
<dbReference type="InterPro" id="IPR049751">
    <property type="entry name" value="TraI/MobA_relaxases"/>
</dbReference>
<evidence type="ECO:0000313" key="4">
    <source>
        <dbReference type="Proteomes" id="UP000278085"/>
    </source>
</evidence>
<dbReference type="NCBIfam" id="NF041893">
    <property type="entry name" value="TraI_MobP_relax"/>
    <property type="match status" value="1"/>
</dbReference>
<gene>
    <name evidence="3" type="ORF">EJB06_30875</name>
</gene>
<evidence type="ECO:0000259" key="1">
    <source>
        <dbReference type="Pfam" id="PF03432"/>
    </source>
</evidence>
<accession>A0A430HCA6</accession>
<dbReference type="OrthoDB" id="279005at2"/>
<dbReference type="EMBL" id="RXLQ01000034">
    <property type="protein sequence ID" value="RSZ55166.1"/>
    <property type="molecule type" value="Genomic_DNA"/>
</dbReference>
<dbReference type="InterPro" id="IPR054462">
    <property type="entry name" value="TraI_M"/>
</dbReference>
<dbReference type="Pfam" id="PF03432">
    <property type="entry name" value="Relaxase"/>
    <property type="match status" value="1"/>
</dbReference>
<dbReference type="AlphaFoldDB" id="A0A430HCA6"/>
<protein>
    <submittedName>
        <fullName evidence="3">Relaxase</fullName>
    </submittedName>
</protein>
<feature type="domain" description="TraI-like middle" evidence="2">
    <location>
        <begin position="164"/>
        <end position="262"/>
    </location>
</feature>
<reference evidence="3 4" key="1">
    <citation type="submission" date="2018-12" db="EMBL/GenBank/DDBJ databases">
        <authorList>
            <person name="Yang E."/>
        </authorList>
    </citation>
    <scope>NUCLEOTIDE SEQUENCE [LARGE SCALE GENOMIC DNA]</scope>
    <source>
        <strain evidence="3 4">SOD</strain>
    </source>
</reference>
<feature type="domain" description="MobA/VirD2-like nuclease" evidence="1">
    <location>
        <begin position="11"/>
        <end position="130"/>
    </location>
</feature>
<keyword evidence="4" id="KW-1185">Reference proteome</keyword>
<name>A0A430HCA6_9BURK</name>
<evidence type="ECO:0000259" key="2">
    <source>
        <dbReference type="Pfam" id="PF22863"/>
    </source>
</evidence>
<organism evidence="3 4">
    <name type="scientific">Massilia atriviolacea</name>
    <dbReference type="NCBI Taxonomy" id="2495579"/>
    <lineage>
        <taxon>Bacteria</taxon>
        <taxon>Pseudomonadati</taxon>
        <taxon>Pseudomonadota</taxon>
        <taxon>Betaproteobacteria</taxon>
        <taxon>Burkholderiales</taxon>
        <taxon>Oxalobacteraceae</taxon>
        <taxon>Telluria group</taxon>
        <taxon>Massilia</taxon>
    </lineage>
</organism>
<dbReference type="Pfam" id="PF22863">
    <property type="entry name" value="TraI_middle"/>
    <property type="match status" value="1"/>
</dbReference>
<dbReference type="InterPro" id="IPR005094">
    <property type="entry name" value="Endonuclease_MobA/VirD2"/>
</dbReference>